<gene>
    <name evidence="1" type="ORF">DEO72_LG2g1773</name>
</gene>
<proteinExistence type="predicted"/>
<reference evidence="1 2" key="1">
    <citation type="submission" date="2019-04" db="EMBL/GenBank/DDBJ databases">
        <title>An improved genome assembly and genetic linkage map for asparagus bean, Vigna unguiculata ssp. sesquipedialis.</title>
        <authorList>
            <person name="Xia Q."/>
            <person name="Zhang R."/>
            <person name="Dong Y."/>
        </authorList>
    </citation>
    <scope>NUCLEOTIDE SEQUENCE [LARGE SCALE GENOMIC DNA]</scope>
    <source>
        <tissue evidence="1">Leaf</tissue>
    </source>
</reference>
<evidence type="ECO:0000313" key="2">
    <source>
        <dbReference type="Proteomes" id="UP000501690"/>
    </source>
</evidence>
<accession>A0A4D6KYN4</accession>
<keyword evidence="2" id="KW-1185">Reference proteome</keyword>
<evidence type="ECO:0000313" key="1">
    <source>
        <dbReference type="EMBL" id="QCD81447.1"/>
    </source>
</evidence>
<organism evidence="1 2">
    <name type="scientific">Vigna unguiculata</name>
    <name type="common">Cowpea</name>
    <dbReference type="NCBI Taxonomy" id="3917"/>
    <lineage>
        <taxon>Eukaryota</taxon>
        <taxon>Viridiplantae</taxon>
        <taxon>Streptophyta</taxon>
        <taxon>Embryophyta</taxon>
        <taxon>Tracheophyta</taxon>
        <taxon>Spermatophyta</taxon>
        <taxon>Magnoliopsida</taxon>
        <taxon>eudicotyledons</taxon>
        <taxon>Gunneridae</taxon>
        <taxon>Pentapetalae</taxon>
        <taxon>rosids</taxon>
        <taxon>fabids</taxon>
        <taxon>Fabales</taxon>
        <taxon>Fabaceae</taxon>
        <taxon>Papilionoideae</taxon>
        <taxon>50 kb inversion clade</taxon>
        <taxon>NPAAA clade</taxon>
        <taxon>indigoferoid/millettioid clade</taxon>
        <taxon>Phaseoleae</taxon>
        <taxon>Vigna</taxon>
    </lineage>
</organism>
<protein>
    <submittedName>
        <fullName evidence="1">Uncharacterized protein</fullName>
    </submittedName>
</protein>
<sequence>MRDKRRGRSNSRHSPFPLTERSARVCPKVLFELAQTQFLLRLFSRSQDSSASYRAAKAFR</sequence>
<dbReference type="Proteomes" id="UP000501690">
    <property type="component" value="Linkage Group LG2"/>
</dbReference>
<dbReference type="AlphaFoldDB" id="A0A4D6KYN4"/>
<name>A0A4D6KYN4_VIGUN</name>
<dbReference type="EMBL" id="CP039346">
    <property type="protein sequence ID" value="QCD81447.1"/>
    <property type="molecule type" value="Genomic_DNA"/>
</dbReference>